<gene>
    <name evidence="1" type="ORF">O6H91_06G049500</name>
</gene>
<dbReference type="EMBL" id="CM055097">
    <property type="protein sequence ID" value="KAJ7552303.1"/>
    <property type="molecule type" value="Genomic_DNA"/>
</dbReference>
<dbReference type="Proteomes" id="UP001162992">
    <property type="component" value="Chromosome 6"/>
</dbReference>
<accession>A0ACC2DDI2</accession>
<reference evidence="2" key="1">
    <citation type="journal article" date="2024" name="Proc. Natl. Acad. Sci. U.S.A.">
        <title>Extraordinary preservation of gene collinearity over three hundred million years revealed in homosporous lycophytes.</title>
        <authorList>
            <person name="Li C."/>
            <person name="Wickell D."/>
            <person name="Kuo L.Y."/>
            <person name="Chen X."/>
            <person name="Nie B."/>
            <person name="Liao X."/>
            <person name="Peng D."/>
            <person name="Ji J."/>
            <person name="Jenkins J."/>
            <person name="Williams M."/>
            <person name="Shu S."/>
            <person name="Plott C."/>
            <person name="Barry K."/>
            <person name="Rajasekar S."/>
            <person name="Grimwood J."/>
            <person name="Han X."/>
            <person name="Sun S."/>
            <person name="Hou Z."/>
            <person name="He W."/>
            <person name="Dai G."/>
            <person name="Sun C."/>
            <person name="Schmutz J."/>
            <person name="Leebens-Mack J.H."/>
            <person name="Li F.W."/>
            <person name="Wang L."/>
        </authorList>
    </citation>
    <scope>NUCLEOTIDE SEQUENCE [LARGE SCALE GENOMIC DNA]</scope>
    <source>
        <strain evidence="2">cv. PW_Plant_1</strain>
    </source>
</reference>
<organism evidence="1 2">
    <name type="scientific">Diphasiastrum complanatum</name>
    <name type="common">Issler's clubmoss</name>
    <name type="synonym">Lycopodium complanatum</name>
    <dbReference type="NCBI Taxonomy" id="34168"/>
    <lineage>
        <taxon>Eukaryota</taxon>
        <taxon>Viridiplantae</taxon>
        <taxon>Streptophyta</taxon>
        <taxon>Embryophyta</taxon>
        <taxon>Tracheophyta</taxon>
        <taxon>Lycopodiopsida</taxon>
        <taxon>Lycopodiales</taxon>
        <taxon>Lycopodiaceae</taxon>
        <taxon>Lycopodioideae</taxon>
        <taxon>Diphasiastrum</taxon>
    </lineage>
</organism>
<evidence type="ECO:0000313" key="1">
    <source>
        <dbReference type="EMBL" id="KAJ7552303.1"/>
    </source>
</evidence>
<name>A0ACC2DDI2_DIPCM</name>
<evidence type="ECO:0000313" key="2">
    <source>
        <dbReference type="Proteomes" id="UP001162992"/>
    </source>
</evidence>
<sequence>MEVSPRLWSFEVTIHGVLVSLAVISPFPFYYLLWHYPQRWVQWCGPRIDPSHLMSNFSFLFKLLQILGLLSVAKFAWPSWLNIVFIVFGQYLNLRVYQLLGEDGVYYGVRFGKQIPWVDKFPFGYMRDPQYIGSILTLLGCFCWFPWYYIALWISGYLFMMILERKENVSSRAKSH</sequence>
<proteinExistence type="predicted"/>
<keyword evidence="2" id="KW-1185">Reference proteome</keyword>
<comment type="caution">
    <text evidence="1">The sequence shown here is derived from an EMBL/GenBank/DDBJ whole genome shotgun (WGS) entry which is preliminary data.</text>
</comment>
<protein>
    <submittedName>
        <fullName evidence="1">Uncharacterized protein</fullName>
    </submittedName>
</protein>